<evidence type="ECO:0000313" key="2">
    <source>
        <dbReference type="Proteomes" id="UP000664940"/>
    </source>
</evidence>
<accession>A0A833Z9E4</accession>
<organism evidence="1 2">
    <name type="scientific">Phyllostomus discolor</name>
    <name type="common">pale spear-nosed bat</name>
    <dbReference type="NCBI Taxonomy" id="89673"/>
    <lineage>
        <taxon>Eukaryota</taxon>
        <taxon>Metazoa</taxon>
        <taxon>Chordata</taxon>
        <taxon>Craniata</taxon>
        <taxon>Vertebrata</taxon>
        <taxon>Euteleostomi</taxon>
        <taxon>Mammalia</taxon>
        <taxon>Eutheria</taxon>
        <taxon>Laurasiatheria</taxon>
        <taxon>Chiroptera</taxon>
        <taxon>Yangochiroptera</taxon>
        <taxon>Phyllostomidae</taxon>
        <taxon>Phyllostominae</taxon>
        <taxon>Phyllostomus</taxon>
    </lineage>
</organism>
<evidence type="ECO:0000313" key="1">
    <source>
        <dbReference type="EMBL" id="KAF6088469.1"/>
    </source>
</evidence>
<gene>
    <name evidence="1" type="ORF">HJG60_008294</name>
</gene>
<protein>
    <submittedName>
        <fullName evidence="1">Uncharacterized protein</fullName>
    </submittedName>
</protein>
<dbReference type="EMBL" id="JABVXQ010000010">
    <property type="protein sequence ID" value="KAF6088469.1"/>
    <property type="molecule type" value="Genomic_DNA"/>
</dbReference>
<name>A0A833Z9E4_9CHIR</name>
<dbReference type="Proteomes" id="UP000664940">
    <property type="component" value="Unassembled WGS sequence"/>
</dbReference>
<reference evidence="1 2" key="1">
    <citation type="journal article" date="2020" name="Nature">
        <title>Six reference-quality genomes reveal evolution of bat adaptations.</title>
        <authorList>
            <person name="Jebb D."/>
            <person name="Huang Z."/>
            <person name="Pippel M."/>
            <person name="Hughes G.M."/>
            <person name="Lavrichenko K."/>
            <person name="Devanna P."/>
            <person name="Winkler S."/>
            <person name="Jermiin L.S."/>
            <person name="Skirmuntt E.C."/>
            <person name="Katzourakis A."/>
            <person name="Burkitt-Gray L."/>
            <person name="Ray D.A."/>
            <person name="Sullivan K.A.M."/>
            <person name="Roscito J.G."/>
            <person name="Kirilenko B.M."/>
            <person name="Davalos L.M."/>
            <person name="Corthals A.P."/>
            <person name="Power M.L."/>
            <person name="Jones G."/>
            <person name="Ransome R.D."/>
            <person name="Dechmann D.K.N."/>
            <person name="Locatelli A.G."/>
            <person name="Puechmaille S.J."/>
            <person name="Fedrigo O."/>
            <person name="Jarvis E.D."/>
            <person name="Hiller M."/>
            <person name="Vernes S.C."/>
            <person name="Myers E.W."/>
            <person name="Teeling E.C."/>
        </authorList>
    </citation>
    <scope>NUCLEOTIDE SEQUENCE [LARGE SCALE GENOMIC DNA]</scope>
    <source>
        <strain evidence="1">Bat1K_MPI-CBG_1</strain>
    </source>
</reference>
<comment type="caution">
    <text evidence="1">The sequence shown here is derived from an EMBL/GenBank/DDBJ whole genome shotgun (WGS) entry which is preliminary data.</text>
</comment>
<sequence>MPRSSPCPHVFLSQLCRQVSIPSGTHTCGFQSLHPLAVALSFRIRGTLSSASMQQSRKTCAVLHWVMGGSGQAHVPRVPSPYVLQRSRGSSAFPVPVQLQASPTNPCLVRRVPAQLHQLCCCPLLTPDLRVCSYSKPCGFPLAHQTA</sequence>
<dbReference type="AlphaFoldDB" id="A0A833Z9E4"/>
<proteinExistence type="predicted"/>